<proteinExistence type="predicted"/>
<feature type="region of interest" description="Disordered" evidence="1">
    <location>
        <begin position="1"/>
        <end position="25"/>
    </location>
</feature>
<evidence type="ECO:0000256" key="1">
    <source>
        <dbReference type="SAM" id="MobiDB-lite"/>
    </source>
</evidence>
<dbReference type="InParanoid" id="C4VBY6"/>
<gene>
    <name evidence="2" type="ORF">NCER_102399</name>
</gene>
<sequence length="189" mass="21840">MSHPESLESKTEAKESQNASYSKEESSNLIINYFKQISEDLRAIRNHFVPETSIQQPLLEEKKVIKPNKKNTMDKGDMPPSKKSKSSDEEEIPVKRDAEKNKSDVKESEAQKNVSHEKELDDDYYMSKLNKKFGKNIEFTIKEARQIWITGVGRLSSEKWQPILNSLCDKKMLVLVDQSGEKDKYKIVD</sequence>
<reference evidence="2 3" key="1">
    <citation type="journal article" date="2009" name="PLoS Pathog.">
        <title>Genomic analyses of the microsporidian Nosema ceranae, an emergent pathogen of honey bees.</title>
        <authorList>
            <person name="Cornman R.S."/>
            <person name="Chen Y.P."/>
            <person name="Schatz M.C."/>
            <person name="Street C."/>
            <person name="Zhao Y."/>
            <person name="Desany B."/>
            <person name="Egholm M."/>
            <person name="Hutchison S."/>
            <person name="Pettis J.S."/>
            <person name="Lipkin W.I."/>
            <person name="Evans J.D."/>
        </authorList>
    </citation>
    <scope>NUCLEOTIDE SEQUENCE [LARGE SCALE GENOMIC DNA]</scope>
    <source>
        <strain evidence="2 3">BRL01</strain>
    </source>
</reference>
<accession>C4VBY6</accession>
<feature type="compositionally biased region" description="Basic and acidic residues" evidence="1">
    <location>
        <begin position="1"/>
        <end position="15"/>
    </location>
</feature>
<feature type="region of interest" description="Disordered" evidence="1">
    <location>
        <begin position="52"/>
        <end position="117"/>
    </location>
</feature>
<dbReference type="AlphaFoldDB" id="C4VBY6"/>
<organism evidence="2 3">
    <name type="scientific">Vairimorpha ceranae (strain BRL01)</name>
    <name type="common">Microsporidian parasite</name>
    <name type="synonym">Nosema ceranae</name>
    <dbReference type="NCBI Taxonomy" id="578460"/>
    <lineage>
        <taxon>Eukaryota</taxon>
        <taxon>Fungi</taxon>
        <taxon>Fungi incertae sedis</taxon>
        <taxon>Microsporidia</taxon>
        <taxon>Nosematidae</taxon>
        <taxon>Vairimorpha</taxon>
    </lineage>
</organism>
<evidence type="ECO:0000313" key="2">
    <source>
        <dbReference type="EMBL" id="EEQ81266.1"/>
    </source>
</evidence>
<comment type="caution">
    <text evidence="2">The sequence shown here is derived from an EMBL/GenBank/DDBJ whole genome shotgun (WGS) entry which is preliminary data.</text>
</comment>
<evidence type="ECO:0000313" key="3">
    <source>
        <dbReference type="Proteomes" id="UP000009082"/>
    </source>
</evidence>
<protein>
    <submittedName>
        <fullName evidence="2">Uncharacterized protein</fullName>
    </submittedName>
</protein>
<dbReference type="Proteomes" id="UP000009082">
    <property type="component" value="Unassembled WGS sequence"/>
</dbReference>
<dbReference type="HOGENOM" id="CLU_1434818_0_0_1"/>
<name>C4VBY6_VAIC1</name>
<dbReference type="VEuPathDB" id="MicrosporidiaDB:NCER_102399"/>
<dbReference type="EMBL" id="ACOL01001217">
    <property type="protein sequence ID" value="EEQ81266.1"/>
    <property type="molecule type" value="Genomic_DNA"/>
</dbReference>
<feature type="compositionally biased region" description="Basic and acidic residues" evidence="1">
    <location>
        <begin position="92"/>
        <end position="117"/>
    </location>
</feature>
<dbReference type="KEGG" id="nce:NCER_102399"/>